<dbReference type="PANTHER" id="PTHR43265">
    <property type="entry name" value="ESTERASE ESTD"/>
    <property type="match status" value="1"/>
</dbReference>
<reference evidence="4 5" key="1">
    <citation type="submission" date="2020-10" db="EMBL/GenBank/DDBJ databases">
        <title>Myceligenerans pegani sp. nov., an endophytic actinomycete isolated from Peganum harmala L. in Xinjiang, China.</title>
        <authorList>
            <person name="Xin L."/>
        </authorList>
    </citation>
    <scope>NUCLEOTIDE SEQUENCE [LARGE SCALE GENOMIC DNA]</scope>
    <source>
        <strain evidence="4 5">TRM65318</strain>
    </source>
</reference>
<keyword evidence="3" id="KW-0732">Signal</keyword>
<evidence type="ECO:0000313" key="5">
    <source>
        <dbReference type="Proteomes" id="UP000625527"/>
    </source>
</evidence>
<feature type="chain" id="PRO_5045754825" evidence="3">
    <location>
        <begin position="24"/>
        <end position="569"/>
    </location>
</feature>
<sequence>MLFRTAVTSAAILLGLAAAGALAGPGWNPDPVTDHIRPAAEDTAIGGDDGGIRGLPGPGRFEVRETAVTIELDDGASVDGLLREPVVEDPGTGAASESGTDAPPSDGPGTTAGAPGVVFVHGAGTGKASDAFTEAATALASAGIVTLVPDKYLAHYSTRHRDYVEMAGDYQHSVEFLRGVPGVDPERVGIYAESEGGWVAPVMTAEDPALAFQVWVSAPVVPPRQQAAFAMDNYLRNTGVPQGVFRAIPRAVGMRLPGGGFEYADFDVQPWLDRQTVPILMAYGATDPSMPMEQAVRQVLAETAAGAGDAPVTVRFYAGANHGINVSDEPLGDDIVPHGDDLHLHPGFARDVAAWVHGLPASATAKPRIAGAQPRQLYLAAPVPQPHWYADGDVVLGIAIGSAALLVGGGATLLTTRLRRTRVARRLVAGLPRGRAGDLPTTRQPPDQQAPRLAAGMAAPLAVMAGVAVATAAGLVAYLLAVARLALDYEQNALVVQGGWVGVRALGIVAVVAAAVLLLRCRAVRWRVVSDDGGRAGTRIVTAAFWAVAAGSVALGLLLAHWGVYQLGI</sequence>
<dbReference type="EMBL" id="JADAQT010000105">
    <property type="protein sequence ID" value="MBE1877790.1"/>
    <property type="molecule type" value="Genomic_DNA"/>
</dbReference>
<feature type="region of interest" description="Disordered" evidence="1">
    <location>
        <begin position="79"/>
        <end position="116"/>
    </location>
</feature>
<dbReference type="PANTHER" id="PTHR43265:SF1">
    <property type="entry name" value="ESTERASE ESTD"/>
    <property type="match status" value="1"/>
</dbReference>
<evidence type="ECO:0000256" key="3">
    <source>
        <dbReference type="SAM" id="SignalP"/>
    </source>
</evidence>
<name>A0ABR9N2B6_9MICO</name>
<comment type="caution">
    <text evidence="4">The sequence shown here is derived from an EMBL/GenBank/DDBJ whole genome shotgun (WGS) entry which is preliminary data.</text>
</comment>
<dbReference type="Proteomes" id="UP000625527">
    <property type="component" value="Unassembled WGS sequence"/>
</dbReference>
<evidence type="ECO:0000313" key="4">
    <source>
        <dbReference type="EMBL" id="MBE1877790.1"/>
    </source>
</evidence>
<dbReference type="InterPro" id="IPR029058">
    <property type="entry name" value="AB_hydrolase_fold"/>
</dbReference>
<keyword evidence="5" id="KW-1185">Reference proteome</keyword>
<evidence type="ECO:0000256" key="2">
    <source>
        <dbReference type="SAM" id="Phobius"/>
    </source>
</evidence>
<organism evidence="4 5">
    <name type="scientific">Myceligenerans pegani</name>
    <dbReference type="NCBI Taxonomy" id="2776917"/>
    <lineage>
        <taxon>Bacteria</taxon>
        <taxon>Bacillati</taxon>
        <taxon>Actinomycetota</taxon>
        <taxon>Actinomycetes</taxon>
        <taxon>Micrococcales</taxon>
        <taxon>Promicromonosporaceae</taxon>
        <taxon>Myceligenerans</taxon>
    </lineage>
</organism>
<keyword evidence="2" id="KW-0472">Membrane</keyword>
<dbReference type="SUPFAM" id="SSF53474">
    <property type="entry name" value="alpha/beta-Hydrolases"/>
    <property type="match status" value="1"/>
</dbReference>
<keyword evidence="2" id="KW-0812">Transmembrane</keyword>
<keyword evidence="2" id="KW-1133">Transmembrane helix</keyword>
<evidence type="ECO:0000256" key="1">
    <source>
        <dbReference type="SAM" id="MobiDB-lite"/>
    </source>
</evidence>
<gene>
    <name evidence="4" type="ORF">IHE71_19040</name>
</gene>
<accession>A0ABR9N2B6</accession>
<dbReference type="GO" id="GO:0016787">
    <property type="term" value="F:hydrolase activity"/>
    <property type="evidence" value="ECO:0007669"/>
    <property type="project" value="UniProtKB-KW"/>
</dbReference>
<keyword evidence="4" id="KW-0378">Hydrolase</keyword>
<dbReference type="Gene3D" id="3.40.50.1820">
    <property type="entry name" value="alpha/beta hydrolase"/>
    <property type="match status" value="1"/>
</dbReference>
<dbReference type="InterPro" id="IPR053145">
    <property type="entry name" value="AB_hydrolase_Est10"/>
</dbReference>
<feature type="signal peptide" evidence="3">
    <location>
        <begin position="1"/>
        <end position="23"/>
    </location>
</feature>
<feature type="transmembrane region" description="Helical" evidence="2">
    <location>
        <begin position="540"/>
        <end position="564"/>
    </location>
</feature>
<dbReference type="RefSeq" id="WP_192864334.1">
    <property type="nucleotide sequence ID" value="NZ_JADAQT010000105.1"/>
</dbReference>
<feature type="transmembrane region" description="Helical" evidence="2">
    <location>
        <begin position="453"/>
        <end position="481"/>
    </location>
</feature>
<proteinExistence type="predicted"/>
<feature type="transmembrane region" description="Helical" evidence="2">
    <location>
        <begin position="501"/>
        <end position="519"/>
    </location>
</feature>
<feature type="transmembrane region" description="Helical" evidence="2">
    <location>
        <begin position="394"/>
        <end position="416"/>
    </location>
</feature>
<protein>
    <submittedName>
        <fullName evidence="4">Alpha/beta hydrolase</fullName>
    </submittedName>
</protein>